<dbReference type="EMBL" id="ASRX01000002">
    <property type="protein sequence ID" value="EYF08715.1"/>
    <property type="molecule type" value="Genomic_DNA"/>
</dbReference>
<keyword evidence="2" id="KW-1185">Reference proteome</keyword>
<name>A0A017TIN9_9BACT</name>
<gene>
    <name evidence="1" type="ORF">CAP_2576</name>
</gene>
<comment type="caution">
    <text evidence="1">The sequence shown here is derived from an EMBL/GenBank/DDBJ whole genome shotgun (WGS) entry which is preliminary data.</text>
</comment>
<evidence type="ECO:0000313" key="2">
    <source>
        <dbReference type="Proteomes" id="UP000019678"/>
    </source>
</evidence>
<proteinExistence type="predicted"/>
<reference evidence="1 2" key="1">
    <citation type="submission" date="2013-05" db="EMBL/GenBank/DDBJ databases">
        <title>Genome assembly of Chondromyces apiculatus DSM 436.</title>
        <authorList>
            <person name="Sharma G."/>
            <person name="Khatri I."/>
            <person name="Kaur C."/>
            <person name="Mayilraj S."/>
            <person name="Subramanian S."/>
        </authorList>
    </citation>
    <scope>NUCLEOTIDE SEQUENCE [LARGE SCALE GENOMIC DNA]</scope>
    <source>
        <strain evidence="1 2">DSM 436</strain>
    </source>
</reference>
<sequence>MQSVDLPAHWDGSCIAPTPIDMPQSFSVEATTVTSCAPLVEAPPHTEVAWRTLAKACSSSLVLEPCGDIGKLCAPPSGKSLEDSQQCIFYRGADLPCPLGYSERHVVYGAVGDITCSPCTCLPPEGSVCEAALQMYTDATCSQGDRNVPASLDMERCWPVNTIPGQVGSVEAVFTVNQPGTCAPQGGQMIGGGVPVQPATFCCM</sequence>
<dbReference type="Proteomes" id="UP000019678">
    <property type="component" value="Unassembled WGS sequence"/>
</dbReference>
<protein>
    <submittedName>
        <fullName evidence="1">Uncharacterized protein</fullName>
    </submittedName>
</protein>
<organism evidence="1 2">
    <name type="scientific">Chondromyces apiculatus DSM 436</name>
    <dbReference type="NCBI Taxonomy" id="1192034"/>
    <lineage>
        <taxon>Bacteria</taxon>
        <taxon>Pseudomonadati</taxon>
        <taxon>Myxococcota</taxon>
        <taxon>Polyangia</taxon>
        <taxon>Polyangiales</taxon>
        <taxon>Polyangiaceae</taxon>
        <taxon>Chondromyces</taxon>
    </lineage>
</organism>
<dbReference type="AlphaFoldDB" id="A0A017TIN9"/>
<evidence type="ECO:0000313" key="1">
    <source>
        <dbReference type="EMBL" id="EYF08715.1"/>
    </source>
</evidence>
<accession>A0A017TIN9</accession>